<dbReference type="SMART" id="SM00448">
    <property type="entry name" value="REC"/>
    <property type="match status" value="1"/>
</dbReference>
<reference evidence="11 12" key="1">
    <citation type="submission" date="2013-07" db="EMBL/GenBank/DDBJ databases">
        <authorList>
            <person name="Genoscope - CEA"/>
        </authorList>
    </citation>
    <scope>NUCLEOTIDE SEQUENCE [LARGE SCALE GENOMIC DNA]</scope>
    <source>
        <strain evidence="11 12">G6</strain>
    </source>
</reference>
<dbReference type="SMART" id="SM00382">
    <property type="entry name" value="AAA"/>
    <property type="match status" value="1"/>
</dbReference>
<evidence type="ECO:0000259" key="9">
    <source>
        <dbReference type="PROSITE" id="PS50045"/>
    </source>
</evidence>
<evidence type="ECO:0000256" key="4">
    <source>
        <dbReference type="ARBA" id="ARBA00023012"/>
    </source>
</evidence>
<keyword evidence="4" id="KW-0902">Two-component regulatory system</keyword>
<dbReference type="PANTHER" id="PTHR32071:SF116">
    <property type="entry name" value="TRANSCRIPTIONAL REGULATORY PROTEIN GLRR"/>
    <property type="match status" value="1"/>
</dbReference>
<dbReference type="OrthoDB" id="9804019at2"/>
<evidence type="ECO:0000256" key="5">
    <source>
        <dbReference type="ARBA" id="ARBA00023015"/>
    </source>
</evidence>
<evidence type="ECO:0000259" key="10">
    <source>
        <dbReference type="PROSITE" id="PS50110"/>
    </source>
</evidence>
<evidence type="ECO:0000313" key="11">
    <source>
        <dbReference type="EMBL" id="CDG20718.1"/>
    </source>
</evidence>
<dbReference type="AlphaFoldDB" id="A0A068R0N1"/>
<keyword evidence="7" id="KW-0804">Transcription</keyword>
<dbReference type="InterPro" id="IPR025944">
    <property type="entry name" value="Sigma_54_int_dom_CS"/>
</dbReference>
<evidence type="ECO:0000256" key="6">
    <source>
        <dbReference type="ARBA" id="ARBA00023125"/>
    </source>
</evidence>
<feature type="domain" description="Response regulatory" evidence="10">
    <location>
        <begin position="8"/>
        <end position="122"/>
    </location>
</feature>
<evidence type="ECO:0000313" key="12">
    <source>
        <dbReference type="Proteomes" id="UP000032735"/>
    </source>
</evidence>
<dbReference type="InterPro" id="IPR025943">
    <property type="entry name" value="Sigma_54_int_dom_ATP-bd_2"/>
</dbReference>
<keyword evidence="5" id="KW-0805">Transcription regulation</keyword>
<dbReference type="SUPFAM" id="SSF46689">
    <property type="entry name" value="Homeodomain-like"/>
    <property type="match status" value="1"/>
</dbReference>
<evidence type="ECO:0000256" key="2">
    <source>
        <dbReference type="ARBA" id="ARBA00022741"/>
    </source>
</evidence>
<dbReference type="NCBIfam" id="NF011695">
    <property type="entry name" value="PRK15115.1"/>
    <property type="match status" value="1"/>
</dbReference>
<dbReference type="KEGG" id="xpo:XPG1_1063"/>
<dbReference type="Pfam" id="PF25601">
    <property type="entry name" value="AAA_lid_14"/>
    <property type="match status" value="1"/>
</dbReference>
<dbReference type="STRING" id="1354304.XPG1_1063"/>
<accession>A0A068R0N1</accession>
<dbReference type="SUPFAM" id="SSF52540">
    <property type="entry name" value="P-loop containing nucleoside triphosphate hydrolases"/>
    <property type="match status" value="1"/>
</dbReference>
<dbReference type="FunFam" id="3.40.50.300:FF:000006">
    <property type="entry name" value="DNA-binding transcriptional regulator NtrC"/>
    <property type="match status" value="1"/>
</dbReference>
<dbReference type="InterPro" id="IPR001789">
    <property type="entry name" value="Sig_transdc_resp-reg_receiver"/>
</dbReference>
<name>A0A068R0N1_9GAMM</name>
<sequence length="445" mass="49231">MTVRNPAHLLLVDDDPGLLKLLGMRLTSEGFRVTTAESGHEALRLLTKEKADLVISDLRMDEMDGLALFAEIQKQHPGMPVIILTAHGSIPDAVAATQQGVFSFLTKPVDRDALYSAIDDALALSTPAIDGQWSEKIVTRSPLMLRLLEQTKMVAQSDVSILINGQSGTGKEVLAQAIHRASPRAKKPFIAINCGALPEQLLESELFGHAKGAFTGAVSSREGLFLAAQGGTLFLDEIGDMPMALQVKLLRVLQERKVRPLGSNRNIDIDVRIISATHRDLPKAMQRHEFREDLYYRLNVVNLKIPSLNERSEDIPLLANHLLRESAKRHKPFVRSFSTNAMKCLMAASWPGNVRQLVNVIEQCVALTMTPVISDALVSQALEGENTVLPTFVEARGQFELNYLRKLLQITKGNVTHAARMAGRNRTEFYKLLARHELDANDFKA</sequence>
<dbReference type="InterPro" id="IPR003593">
    <property type="entry name" value="AAA+_ATPase"/>
</dbReference>
<dbReference type="Pfam" id="PF00072">
    <property type="entry name" value="Response_reg"/>
    <property type="match status" value="1"/>
</dbReference>
<dbReference type="GO" id="GO:0000160">
    <property type="term" value="P:phosphorelay signal transduction system"/>
    <property type="evidence" value="ECO:0007669"/>
    <property type="project" value="UniProtKB-KW"/>
</dbReference>
<dbReference type="Gene3D" id="3.40.50.300">
    <property type="entry name" value="P-loop containing nucleotide triphosphate hydrolases"/>
    <property type="match status" value="1"/>
</dbReference>
<keyword evidence="12" id="KW-1185">Reference proteome</keyword>
<feature type="modified residue" description="4-aspartylphosphate" evidence="8">
    <location>
        <position position="57"/>
    </location>
</feature>
<dbReference type="InterPro" id="IPR009057">
    <property type="entry name" value="Homeodomain-like_sf"/>
</dbReference>
<dbReference type="PROSITE" id="PS50045">
    <property type="entry name" value="SIGMA54_INTERACT_4"/>
    <property type="match status" value="1"/>
</dbReference>
<proteinExistence type="predicted"/>
<dbReference type="InterPro" id="IPR011006">
    <property type="entry name" value="CheY-like_superfamily"/>
</dbReference>
<dbReference type="PROSITE" id="PS00688">
    <property type="entry name" value="SIGMA54_INTERACT_3"/>
    <property type="match status" value="1"/>
</dbReference>
<dbReference type="PROSITE" id="PS00675">
    <property type="entry name" value="SIGMA54_INTERACT_1"/>
    <property type="match status" value="1"/>
</dbReference>
<evidence type="ECO:0000256" key="8">
    <source>
        <dbReference type="PROSITE-ProRule" id="PRU00169"/>
    </source>
</evidence>
<dbReference type="EMBL" id="FO704551">
    <property type="protein sequence ID" value="CDG20718.1"/>
    <property type="molecule type" value="Genomic_DNA"/>
</dbReference>
<protein>
    <recommendedName>
        <fullName evidence="13">Transcriptional regulatory protein QseF</fullName>
    </recommendedName>
</protein>
<dbReference type="Pfam" id="PF00158">
    <property type="entry name" value="Sigma54_activat"/>
    <property type="match status" value="1"/>
</dbReference>
<dbReference type="PROSITE" id="PS00676">
    <property type="entry name" value="SIGMA54_INTERACT_2"/>
    <property type="match status" value="1"/>
</dbReference>
<dbReference type="PROSITE" id="PS50110">
    <property type="entry name" value="RESPONSE_REGULATORY"/>
    <property type="match status" value="1"/>
</dbReference>
<dbReference type="InterPro" id="IPR058031">
    <property type="entry name" value="AAA_lid_NorR"/>
</dbReference>
<dbReference type="RefSeq" id="WP_045958053.1">
    <property type="nucleotide sequence ID" value="NZ_FO704551.1"/>
</dbReference>
<dbReference type="HOGENOM" id="CLU_000445_0_6_6"/>
<dbReference type="FunFam" id="3.40.50.2300:FF:000018">
    <property type="entry name" value="DNA-binding transcriptional regulator NtrC"/>
    <property type="match status" value="1"/>
</dbReference>
<dbReference type="SUPFAM" id="SSF52172">
    <property type="entry name" value="CheY-like"/>
    <property type="match status" value="1"/>
</dbReference>
<keyword evidence="6" id="KW-0238">DNA-binding</keyword>
<dbReference type="Proteomes" id="UP000032735">
    <property type="component" value="Chromosome"/>
</dbReference>
<keyword evidence="2" id="KW-0547">Nucleotide-binding</keyword>
<dbReference type="PANTHER" id="PTHR32071">
    <property type="entry name" value="TRANSCRIPTIONAL REGULATORY PROTEIN"/>
    <property type="match status" value="1"/>
</dbReference>
<gene>
    <name evidence="11" type="ORF">XPG1_1063</name>
</gene>
<dbReference type="Gene3D" id="1.10.8.60">
    <property type="match status" value="1"/>
</dbReference>
<evidence type="ECO:0000256" key="1">
    <source>
        <dbReference type="ARBA" id="ARBA00022553"/>
    </source>
</evidence>
<dbReference type="CDD" id="cd00009">
    <property type="entry name" value="AAA"/>
    <property type="match status" value="1"/>
</dbReference>
<dbReference type="GO" id="GO:0003677">
    <property type="term" value="F:DNA binding"/>
    <property type="evidence" value="ECO:0007669"/>
    <property type="project" value="UniProtKB-KW"/>
</dbReference>
<dbReference type="GO" id="GO:0006355">
    <property type="term" value="P:regulation of DNA-templated transcription"/>
    <property type="evidence" value="ECO:0007669"/>
    <property type="project" value="InterPro"/>
</dbReference>
<evidence type="ECO:0000256" key="3">
    <source>
        <dbReference type="ARBA" id="ARBA00022840"/>
    </source>
</evidence>
<dbReference type="InterPro" id="IPR002078">
    <property type="entry name" value="Sigma_54_int"/>
</dbReference>
<dbReference type="Gene3D" id="1.10.10.60">
    <property type="entry name" value="Homeodomain-like"/>
    <property type="match status" value="1"/>
</dbReference>
<dbReference type="InterPro" id="IPR027417">
    <property type="entry name" value="P-loop_NTPase"/>
</dbReference>
<evidence type="ECO:0008006" key="13">
    <source>
        <dbReference type="Google" id="ProtNLM"/>
    </source>
</evidence>
<feature type="domain" description="Sigma-54 factor interaction" evidence="9">
    <location>
        <begin position="137"/>
        <end position="366"/>
    </location>
</feature>
<evidence type="ECO:0000256" key="7">
    <source>
        <dbReference type="ARBA" id="ARBA00023163"/>
    </source>
</evidence>
<dbReference type="InterPro" id="IPR025662">
    <property type="entry name" value="Sigma_54_int_dom_ATP-bd_1"/>
</dbReference>
<organism evidence="11 12">
    <name type="scientific">Xenorhabdus poinarii G6</name>
    <dbReference type="NCBI Taxonomy" id="1354304"/>
    <lineage>
        <taxon>Bacteria</taxon>
        <taxon>Pseudomonadati</taxon>
        <taxon>Pseudomonadota</taxon>
        <taxon>Gammaproteobacteria</taxon>
        <taxon>Enterobacterales</taxon>
        <taxon>Morganellaceae</taxon>
        <taxon>Xenorhabdus</taxon>
    </lineage>
</organism>
<dbReference type="GO" id="GO:0005524">
    <property type="term" value="F:ATP binding"/>
    <property type="evidence" value="ECO:0007669"/>
    <property type="project" value="UniProtKB-KW"/>
</dbReference>
<keyword evidence="3" id="KW-0067">ATP-binding</keyword>
<keyword evidence="1 8" id="KW-0597">Phosphoprotein</keyword>
<dbReference type="Gene3D" id="3.40.50.2300">
    <property type="match status" value="1"/>
</dbReference>